<evidence type="ECO:0000313" key="2">
    <source>
        <dbReference type="Proteomes" id="UP001469365"/>
    </source>
</evidence>
<organism evidence="1 2">
    <name type="scientific">Paenibacillus filicis</name>
    <dbReference type="NCBI Taxonomy" id="669464"/>
    <lineage>
        <taxon>Bacteria</taxon>
        <taxon>Bacillati</taxon>
        <taxon>Bacillota</taxon>
        <taxon>Bacilli</taxon>
        <taxon>Bacillales</taxon>
        <taxon>Paenibacillaceae</taxon>
        <taxon>Paenibacillus</taxon>
    </lineage>
</organism>
<proteinExistence type="predicted"/>
<dbReference type="EMBL" id="JBBPCC010000002">
    <property type="protein sequence ID" value="MEK8127230.1"/>
    <property type="molecule type" value="Genomic_DNA"/>
</dbReference>
<reference evidence="1 2" key="1">
    <citation type="submission" date="2024-04" db="EMBL/GenBank/DDBJ databases">
        <title>draft genome sequnece of Paenibacillus filicis.</title>
        <authorList>
            <person name="Kim D.-U."/>
        </authorList>
    </citation>
    <scope>NUCLEOTIDE SEQUENCE [LARGE SCALE GENOMIC DNA]</scope>
    <source>
        <strain evidence="1 2">KACC14197</strain>
    </source>
</reference>
<evidence type="ECO:0000313" key="1">
    <source>
        <dbReference type="EMBL" id="MEK8127230.1"/>
    </source>
</evidence>
<comment type="caution">
    <text evidence="1">The sequence shown here is derived from an EMBL/GenBank/DDBJ whole genome shotgun (WGS) entry which is preliminary data.</text>
</comment>
<gene>
    <name evidence="1" type="ORF">WMW72_04815</name>
</gene>
<keyword evidence="2" id="KW-1185">Reference proteome</keyword>
<accession>A0ABU9DGM3</accession>
<sequence>MIHPLSVTLDRPIHGVKLLFERIDPSRIREEVSILEQRRV</sequence>
<dbReference type="RefSeq" id="WP_341414284.1">
    <property type="nucleotide sequence ID" value="NZ_JBBPCC010000002.1"/>
</dbReference>
<dbReference type="Proteomes" id="UP001469365">
    <property type="component" value="Unassembled WGS sequence"/>
</dbReference>
<protein>
    <submittedName>
        <fullName evidence="1">Uncharacterized protein</fullName>
    </submittedName>
</protein>
<name>A0ABU9DGM3_9BACL</name>